<dbReference type="Proteomes" id="UP001232148">
    <property type="component" value="Unassembled WGS sequence"/>
</dbReference>
<gene>
    <name evidence="2" type="ORF">LX32DRAFT_96195</name>
</gene>
<organism evidence="2 3">
    <name type="scientific">Colletotrichum zoysiae</name>
    <dbReference type="NCBI Taxonomy" id="1216348"/>
    <lineage>
        <taxon>Eukaryota</taxon>
        <taxon>Fungi</taxon>
        <taxon>Dikarya</taxon>
        <taxon>Ascomycota</taxon>
        <taxon>Pezizomycotina</taxon>
        <taxon>Sordariomycetes</taxon>
        <taxon>Hypocreomycetidae</taxon>
        <taxon>Glomerellales</taxon>
        <taxon>Glomerellaceae</taxon>
        <taxon>Colletotrichum</taxon>
        <taxon>Colletotrichum graminicola species complex</taxon>
    </lineage>
</organism>
<evidence type="ECO:0000313" key="2">
    <source>
        <dbReference type="EMBL" id="KAK2024556.1"/>
    </source>
</evidence>
<keyword evidence="3" id="KW-1185">Reference proteome</keyword>
<proteinExistence type="predicted"/>
<accession>A0AAD9H8U6</accession>
<comment type="caution">
    <text evidence="2">The sequence shown here is derived from an EMBL/GenBank/DDBJ whole genome shotgun (WGS) entry which is preliminary data.</text>
</comment>
<dbReference type="EMBL" id="MU842961">
    <property type="protein sequence ID" value="KAK2024556.1"/>
    <property type="molecule type" value="Genomic_DNA"/>
</dbReference>
<sequence>MNCHMRWPIRCSYMVLRPITYAARSTQPGGGGCLAFSSLSQKYRHDLIQSPRPAPPPLMAMLVWQAFPTQIETMGLRNQGPLASPPRTHASVSSSFPTGDCS</sequence>
<name>A0AAD9H8U6_9PEZI</name>
<feature type="compositionally biased region" description="Polar residues" evidence="1">
    <location>
        <begin position="90"/>
        <end position="102"/>
    </location>
</feature>
<protein>
    <submittedName>
        <fullName evidence="2">Uncharacterized protein</fullName>
    </submittedName>
</protein>
<dbReference type="AlphaFoldDB" id="A0AAD9H8U6"/>
<reference evidence="2" key="1">
    <citation type="submission" date="2021-06" db="EMBL/GenBank/DDBJ databases">
        <title>Comparative genomics, transcriptomics and evolutionary studies reveal genomic signatures of adaptation to plant cell wall in hemibiotrophic fungi.</title>
        <authorList>
            <consortium name="DOE Joint Genome Institute"/>
            <person name="Baroncelli R."/>
            <person name="Diaz J.F."/>
            <person name="Benocci T."/>
            <person name="Peng M."/>
            <person name="Battaglia E."/>
            <person name="Haridas S."/>
            <person name="Andreopoulos W."/>
            <person name="Labutti K."/>
            <person name="Pangilinan J."/>
            <person name="Floch G.L."/>
            <person name="Makela M.R."/>
            <person name="Henrissat B."/>
            <person name="Grigoriev I.V."/>
            <person name="Crouch J.A."/>
            <person name="De Vries R.P."/>
            <person name="Sukno S.A."/>
            <person name="Thon M.R."/>
        </authorList>
    </citation>
    <scope>NUCLEOTIDE SEQUENCE</scope>
    <source>
        <strain evidence="2">MAFF235873</strain>
    </source>
</reference>
<feature type="region of interest" description="Disordered" evidence="1">
    <location>
        <begin position="75"/>
        <end position="102"/>
    </location>
</feature>
<evidence type="ECO:0000313" key="3">
    <source>
        <dbReference type="Proteomes" id="UP001232148"/>
    </source>
</evidence>
<evidence type="ECO:0000256" key="1">
    <source>
        <dbReference type="SAM" id="MobiDB-lite"/>
    </source>
</evidence>